<accession>A0A061DB08</accession>
<keyword evidence="3" id="KW-1185">Reference proteome</keyword>
<dbReference type="RefSeq" id="XP_012768290.1">
    <property type="nucleotide sequence ID" value="XM_012912836.1"/>
</dbReference>
<evidence type="ECO:0000256" key="1">
    <source>
        <dbReference type="SAM" id="SignalP"/>
    </source>
</evidence>
<gene>
    <name evidence="2" type="ORF">BBBOND_0300090</name>
</gene>
<dbReference type="Proteomes" id="UP000033188">
    <property type="component" value="Chromosome 3"/>
</dbReference>
<feature type="signal peptide" evidence="1">
    <location>
        <begin position="1"/>
        <end position="34"/>
    </location>
</feature>
<feature type="chain" id="PRO_5001600218" evidence="1">
    <location>
        <begin position="35"/>
        <end position="785"/>
    </location>
</feature>
<keyword evidence="1" id="KW-0732">Signal</keyword>
<name>A0A061DB08_BABBI</name>
<sequence>MAFRGGLPLREQSLKLLRLGVVCALLIIGQVARSREQNGYMLPIAYQKYFRNYSINLCYIPIADHPSEVDVSTAAACVDGERGPGLGIDNKEIIPAQSRANVPEQTDMQRAKVQLNFTESDLVEIMTQPKSKWYTYHLGNVYINDRPLIRLWLQNSQGVALLAHDRRSKLVFRKMDGDESNVLELQYTIRIPEADVEQNIIFKLNAKTGEIIDDTDIDRCHHAKPEMYGEYRVDTCSGDSYKCLTEMKRVNTFNQTLHVIEHFLLSPHQESRRHILYSVLYDTRNKAVIAMKTYVEYTDGFYLVNGVDHVLFDKPIAISNAASVSLGSNNEWQAPTLHPKHSGNVTVDGEDVYSVDIMPFGTMSRPSNALNAVYYLLNGIKRTLVIPKLQSRSGVNLLSEDASSYVVANIENENNQISVVYKLNIPGCAAPEAVVVRFEATQTCINLKAPDQTNLMELASVPICKSDIPLGCDAQCVVYQIQMQSKSKENAVLYTFIYDAKVRHLTAVMHRISLSKDEKINNAITEEVFYKSASYTAKVNIDINRNGFVKVSQIYAGYVSKGVYGQNIRAIVLPDGIKNFGKYYTNRFLYRGTKLVEIYMESENGVSLVNRASPPVVTKEANGGIDIVHITYSLKLLEYNTPHKVTLDFECKQVMAQSGGKKTEITLSNKYQRYRMDIDTCVIDASVWTEDTESFGGKCTVGMGEEGLYIVMSRIIKNKDDPTTGHFYKFLYETQHAIFFCKSVPIRAVEQKPNKSCRWIRAGDDRSYTYSLGGSKLIEQDISTM</sequence>
<dbReference type="GeneID" id="24564645"/>
<organism evidence="2 3">
    <name type="scientific">Babesia bigemina</name>
    <dbReference type="NCBI Taxonomy" id="5866"/>
    <lineage>
        <taxon>Eukaryota</taxon>
        <taxon>Sar</taxon>
        <taxon>Alveolata</taxon>
        <taxon>Apicomplexa</taxon>
        <taxon>Aconoidasida</taxon>
        <taxon>Piroplasmida</taxon>
        <taxon>Babesiidae</taxon>
        <taxon>Babesia</taxon>
    </lineage>
</organism>
<dbReference type="VEuPathDB" id="PiroplasmaDB:BBBOND_0300090"/>
<evidence type="ECO:0000313" key="2">
    <source>
        <dbReference type="EMBL" id="CDR96104.1"/>
    </source>
</evidence>
<evidence type="ECO:0000313" key="3">
    <source>
        <dbReference type="Proteomes" id="UP000033188"/>
    </source>
</evidence>
<dbReference type="KEGG" id="bbig:BBBOND_0300090"/>
<dbReference type="EMBL" id="LK391709">
    <property type="protein sequence ID" value="CDR96104.1"/>
    <property type="molecule type" value="Genomic_DNA"/>
</dbReference>
<dbReference type="AlphaFoldDB" id="A0A061DB08"/>
<proteinExistence type="predicted"/>
<dbReference type="OMA" id="IYMESEN"/>
<protein>
    <submittedName>
        <fullName evidence="2">Uncharacterized protein</fullName>
    </submittedName>
</protein>
<dbReference type="OrthoDB" id="365580at2759"/>
<reference evidence="3" key="1">
    <citation type="journal article" date="2014" name="Nucleic Acids Res.">
        <title>The evolutionary dynamics of variant antigen genes in Babesia reveal a history of genomic innovation underlying host-parasite interaction.</title>
        <authorList>
            <person name="Jackson A.P."/>
            <person name="Otto T.D."/>
            <person name="Darby A."/>
            <person name="Ramaprasad A."/>
            <person name="Xia D."/>
            <person name="Echaide I.E."/>
            <person name="Farber M."/>
            <person name="Gahlot S."/>
            <person name="Gamble J."/>
            <person name="Gupta D."/>
            <person name="Gupta Y."/>
            <person name="Jackson L."/>
            <person name="Malandrin L."/>
            <person name="Malas T.B."/>
            <person name="Moussa E."/>
            <person name="Nair M."/>
            <person name="Reid A.J."/>
            <person name="Sanders M."/>
            <person name="Sharma J."/>
            <person name="Tracey A."/>
            <person name="Quail M.A."/>
            <person name="Weir W."/>
            <person name="Wastling J.M."/>
            <person name="Hall N."/>
            <person name="Willadsen P."/>
            <person name="Lingelbach K."/>
            <person name="Shiels B."/>
            <person name="Tait A."/>
            <person name="Berriman M."/>
            <person name="Allred D.R."/>
            <person name="Pain A."/>
        </authorList>
    </citation>
    <scope>NUCLEOTIDE SEQUENCE [LARGE SCALE GENOMIC DNA]</scope>
    <source>
        <strain evidence="3">Bond</strain>
    </source>
</reference>